<reference evidence="2 3" key="1">
    <citation type="submission" date="2016-10" db="EMBL/GenBank/DDBJ databases">
        <authorList>
            <person name="de Groot N.N."/>
        </authorList>
    </citation>
    <scope>NUCLEOTIDE SEQUENCE [LARGE SCALE GENOMIC DNA]</scope>
    <source>
        <strain evidence="2">MBHS1</strain>
    </source>
</reference>
<dbReference type="EMBL" id="FMSV02000553">
    <property type="protein sequence ID" value="SEH08561.1"/>
    <property type="molecule type" value="Genomic_DNA"/>
</dbReference>
<gene>
    <name evidence="2" type="ORF">MBHS_04453</name>
</gene>
<sequence>MKTKLFSIMLSLLFSIFTQQAWAVADIGEVFLIQGKVQAISSSGDVRDLASKSPIYEGDTIKTIGAGAIVFDLLDGTRWEVMDASEMKISNYHFANASNDGATYDLIQGNIRYISGEHGETKAKVVINTPDGNSIEPQGTEITFSMVFKITVVQVISGSAKVSTQGSSTAISTPIIITTLQYLVTVEGGEPQGFTNPNEAMQAFNQAVNNQITSGESIHNSDVDMIVKQTEQTIPVEGTDIEIKASTTEINIDLTITTEPKDKPASPSS</sequence>
<name>A0A1H6FGL0_9GAMM</name>
<dbReference type="OrthoDB" id="7028389at2"/>
<protein>
    <submittedName>
        <fullName evidence="2">Uncharacterized protein</fullName>
    </submittedName>
</protein>
<feature type="chain" id="PRO_5014718509" evidence="1">
    <location>
        <begin position="24"/>
        <end position="269"/>
    </location>
</feature>
<proteinExistence type="predicted"/>
<evidence type="ECO:0000256" key="1">
    <source>
        <dbReference type="SAM" id="SignalP"/>
    </source>
</evidence>
<accession>A0A1H6FGL0</accession>
<dbReference type="AlphaFoldDB" id="A0A1H6FGL0"/>
<dbReference type="RefSeq" id="WP_103922094.1">
    <property type="nucleotide sequence ID" value="NZ_FMSV02000553.1"/>
</dbReference>
<dbReference type="Proteomes" id="UP000236724">
    <property type="component" value="Unassembled WGS sequence"/>
</dbReference>
<keyword evidence="3" id="KW-1185">Reference proteome</keyword>
<organism evidence="2 3">
    <name type="scientific">Candidatus Venteria ishoeyi</name>
    <dbReference type="NCBI Taxonomy" id="1899563"/>
    <lineage>
        <taxon>Bacteria</taxon>
        <taxon>Pseudomonadati</taxon>
        <taxon>Pseudomonadota</taxon>
        <taxon>Gammaproteobacteria</taxon>
        <taxon>Thiotrichales</taxon>
        <taxon>Thiotrichaceae</taxon>
        <taxon>Venteria</taxon>
    </lineage>
</organism>
<evidence type="ECO:0000313" key="3">
    <source>
        <dbReference type="Proteomes" id="UP000236724"/>
    </source>
</evidence>
<keyword evidence="1" id="KW-0732">Signal</keyword>
<evidence type="ECO:0000313" key="2">
    <source>
        <dbReference type="EMBL" id="SEH08561.1"/>
    </source>
</evidence>
<feature type="signal peptide" evidence="1">
    <location>
        <begin position="1"/>
        <end position="23"/>
    </location>
</feature>